<dbReference type="SUPFAM" id="SSF118251">
    <property type="entry name" value="Variant surface glycoprotein MITAT 1.2, VSG 221, C-terminal domain"/>
    <property type="match status" value="1"/>
</dbReference>
<evidence type="ECO:0000256" key="9">
    <source>
        <dbReference type="SAM" id="SignalP"/>
    </source>
</evidence>
<evidence type="ECO:0000256" key="2">
    <source>
        <dbReference type="ARBA" id="ARBA00004609"/>
    </source>
</evidence>
<dbReference type="GO" id="GO:0005886">
    <property type="term" value="C:plasma membrane"/>
    <property type="evidence" value="ECO:0007669"/>
    <property type="project" value="UniProtKB-SubCell"/>
</dbReference>
<evidence type="ECO:0000256" key="8">
    <source>
        <dbReference type="SAM" id="MobiDB-lite"/>
    </source>
</evidence>
<dbReference type="GO" id="GO:0098552">
    <property type="term" value="C:side of membrane"/>
    <property type="evidence" value="ECO:0007669"/>
    <property type="project" value="UniProtKB-KW"/>
</dbReference>
<proteinExistence type="evidence at transcript level"/>
<dbReference type="InterPro" id="IPR027446">
    <property type="entry name" value="VSG_C_dom_sf"/>
</dbReference>
<dbReference type="FunFam" id="3.90.150.10:FF:000001">
    <property type="entry name" value="Variant surface glycoprotein (VSG), putative"/>
    <property type="match status" value="1"/>
</dbReference>
<evidence type="ECO:0000256" key="4">
    <source>
        <dbReference type="ARBA" id="ARBA00022622"/>
    </source>
</evidence>
<name>S5FV01_9TRYP</name>
<dbReference type="Pfam" id="PF10659">
    <property type="entry name" value="Trypan_glycop_C"/>
    <property type="match status" value="1"/>
</dbReference>
<feature type="domain" description="Trypanosome variant surface glycoprotein A-type N-terminal" evidence="10">
    <location>
        <begin position="16"/>
        <end position="382"/>
    </location>
</feature>
<dbReference type="SUPFAM" id="SSF58087">
    <property type="entry name" value="Variant surface glycoprotein (N-terminal domain)"/>
    <property type="match status" value="1"/>
</dbReference>
<feature type="compositionally biased region" description="Basic and acidic residues" evidence="8">
    <location>
        <begin position="451"/>
        <end position="478"/>
    </location>
</feature>
<evidence type="ECO:0000256" key="3">
    <source>
        <dbReference type="ARBA" id="ARBA00022475"/>
    </source>
</evidence>
<evidence type="ECO:0000259" key="10">
    <source>
        <dbReference type="Pfam" id="PF00913"/>
    </source>
</evidence>
<dbReference type="InterPro" id="IPR019609">
    <property type="entry name" value="Variant_surf_glycoprt_trypan_C"/>
</dbReference>
<feature type="region of interest" description="Disordered" evidence="8">
    <location>
        <begin position="451"/>
        <end position="500"/>
    </location>
</feature>
<evidence type="ECO:0000256" key="1">
    <source>
        <dbReference type="ARBA" id="ARBA00002523"/>
    </source>
</evidence>
<dbReference type="Gene3D" id="1.10.470.10">
    <property type="entry name" value="Variant Surface Glycoprotein, subunit A, domain 2"/>
    <property type="match status" value="1"/>
</dbReference>
<dbReference type="Pfam" id="PF00913">
    <property type="entry name" value="Trypan_glycop"/>
    <property type="match status" value="1"/>
</dbReference>
<comment type="function">
    <text evidence="1">VSG forms a coat on the surface of the parasite. The trypanosome evades the immune response of the host by expressing a series of antigenically distinct VSGs from an estimated 1000 VSG genes.</text>
</comment>
<keyword evidence="3" id="KW-1003">Cell membrane</keyword>
<evidence type="ECO:0000256" key="6">
    <source>
        <dbReference type="ARBA" id="ARBA00023180"/>
    </source>
</evidence>
<reference evidence="12" key="1">
    <citation type="journal article" date="2013" name="PLoS Pathog.">
        <title>Mosaic VSGs and the Scale of Trypanosoma brucei Antigenic Variation.</title>
        <authorList>
            <person name="Hall J.P."/>
            <person name="Wang H."/>
            <person name="Barry J.D."/>
        </authorList>
    </citation>
    <scope>NUCLEOTIDE SEQUENCE</scope>
    <source>
        <strain evidence="12">TREU927/4 GUTat 10.1</strain>
    </source>
</reference>
<keyword evidence="5" id="KW-0472">Membrane</keyword>
<dbReference type="AlphaFoldDB" id="S5FV01"/>
<dbReference type="VEuPathDB" id="TriTrypDB:Tb1125.Tb11.v5.0918"/>
<feature type="domain" description="Trypanosome variant surface glycoprotein C-terminal" evidence="11">
    <location>
        <begin position="414"/>
        <end position="527"/>
    </location>
</feature>
<dbReference type="Gene3D" id="3.90.150.10">
    <property type="entry name" value="Variant Surface Glycoprotein, subunit A domain 1"/>
    <property type="match status" value="1"/>
</dbReference>
<keyword evidence="6" id="KW-0325">Glycoprotein</keyword>
<gene>
    <name evidence="12" type="primary">VSG</name>
</gene>
<comment type="subcellular location">
    <subcellularLocation>
        <location evidence="2">Cell membrane</location>
        <topology evidence="2">Lipid-anchor</topology>
        <topology evidence="2">GPI-anchor</topology>
    </subcellularLocation>
</comment>
<evidence type="ECO:0000256" key="7">
    <source>
        <dbReference type="ARBA" id="ARBA00023288"/>
    </source>
</evidence>
<dbReference type="EMBL" id="KC434600">
    <property type="protein sequence ID" value="AGQ49944.1"/>
    <property type="molecule type" value="mRNA"/>
</dbReference>
<feature type="compositionally biased region" description="Basic and acidic residues" evidence="8">
    <location>
        <begin position="490"/>
        <end position="500"/>
    </location>
</feature>
<dbReference type="VEuPathDB" id="TriTrypDB:Tb927.9.160"/>
<sequence>MQSSQWLQPLVLFVMTVILATALKRVDAATGVGIKKSTWEPLCQVSEELDGIAGHVLQEATEMIAATIDFDAAAKRARIFSLKNPMHKWTKAAITIATAYEAKAAAAVRQLKDTYIKQQVEAASRSAYVKGRIDDFLKLLEQTVDGSNNACLLADENADTAVTRSATTKLGQTECKLTQSPITATRRTPTHITTAGYINLVEGTGGDKHQPTAASKECHLTTAHNSKGFAKSGGTAAAVTVMAGYLTIPNSAAELTTATNANLITASEGGIAAWSHAHAAIKLLDRTLPTEYANESGDLTERAALKEAAQNLFGEAKDHQGSDGKKAIEAVFSNTKADTINTIITLIEKEDIPKGAAARPTPAKLGEIKNSIELTNLLSYYQQRLSQDFETLDKRLEESTKHQDLKATEKICGEAKDDEDKCKGLKDKGCSFNTDTKKCTLSEDAKKQVEKANQETKGKDGKPDCSSHQDQTACEKENTPGQAPVCGWRKGKEGETDQDKEKCRNGSFLATKKFALSVVSAAFAALLF</sequence>
<protein>
    <submittedName>
        <fullName evidence="12">Variant surface glycoprotein</fullName>
    </submittedName>
</protein>
<reference evidence="12" key="2">
    <citation type="submission" date="2013-01" db="EMBL/GenBank/DDBJ databases">
        <authorList>
            <person name="Hall J.P.J."/>
            <person name="Barry J.D."/>
        </authorList>
    </citation>
    <scope>NUCLEOTIDE SEQUENCE</scope>
    <source>
        <strain evidence="12">TREU927/4 GUTat 10.1</strain>
    </source>
</reference>
<keyword evidence="4" id="KW-0336">GPI-anchor</keyword>
<dbReference type="VEuPathDB" id="TriTrypDB:Tbg972.7.7550"/>
<evidence type="ECO:0000259" key="11">
    <source>
        <dbReference type="Pfam" id="PF10659"/>
    </source>
</evidence>
<keyword evidence="9" id="KW-0732">Signal</keyword>
<feature type="signal peptide" evidence="9">
    <location>
        <begin position="1"/>
        <end position="22"/>
    </location>
</feature>
<feature type="chain" id="PRO_5004528304" evidence="9">
    <location>
        <begin position="23"/>
        <end position="528"/>
    </location>
</feature>
<dbReference type="GO" id="GO:0042783">
    <property type="term" value="P:symbiont-mediated evasion of host immune response"/>
    <property type="evidence" value="ECO:0007669"/>
    <property type="project" value="InterPro"/>
</dbReference>
<organism evidence="12">
    <name type="scientific">Trypanosoma brucei</name>
    <dbReference type="NCBI Taxonomy" id="5691"/>
    <lineage>
        <taxon>Eukaryota</taxon>
        <taxon>Discoba</taxon>
        <taxon>Euglenozoa</taxon>
        <taxon>Kinetoplastea</taxon>
        <taxon>Metakinetoplastina</taxon>
        <taxon>Trypanosomatida</taxon>
        <taxon>Trypanosomatidae</taxon>
        <taxon>Trypanosoma</taxon>
    </lineage>
</organism>
<accession>S5FV01</accession>
<evidence type="ECO:0000313" key="12">
    <source>
        <dbReference type="EMBL" id="AGQ49944.1"/>
    </source>
</evidence>
<dbReference type="VEuPathDB" id="TriTrypDB:Tb427_000023600"/>
<dbReference type="InterPro" id="IPR001812">
    <property type="entry name" value="Trypano_VSG_A_N_dom"/>
</dbReference>
<evidence type="ECO:0000256" key="5">
    <source>
        <dbReference type="ARBA" id="ARBA00023136"/>
    </source>
</evidence>
<keyword evidence="7" id="KW-0449">Lipoprotein</keyword>